<dbReference type="CDD" id="cd07560">
    <property type="entry name" value="Peptidase_S41_CPP"/>
    <property type="match status" value="1"/>
</dbReference>
<dbReference type="OrthoDB" id="9812068at2"/>
<dbReference type="Gene3D" id="3.30.750.44">
    <property type="match status" value="1"/>
</dbReference>
<dbReference type="SUPFAM" id="SSF52096">
    <property type="entry name" value="ClpP/crotonase"/>
    <property type="match status" value="1"/>
</dbReference>
<feature type="domain" description="PDZ" evidence="6">
    <location>
        <begin position="97"/>
        <end position="173"/>
    </location>
</feature>
<dbReference type="AlphaFoldDB" id="A0A5R9F4Y7"/>
<evidence type="ECO:0000256" key="2">
    <source>
        <dbReference type="ARBA" id="ARBA00022670"/>
    </source>
</evidence>
<protein>
    <submittedName>
        <fullName evidence="7">PDZ domain-containing protein</fullName>
    </submittedName>
</protein>
<dbReference type="Pfam" id="PF03572">
    <property type="entry name" value="Peptidase_S41"/>
    <property type="match status" value="1"/>
</dbReference>
<dbReference type="GO" id="GO:0006508">
    <property type="term" value="P:proteolysis"/>
    <property type="evidence" value="ECO:0007669"/>
    <property type="project" value="UniProtKB-KW"/>
</dbReference>
<dbReference type="EMBL" id="SWLG01000003">
    <property type="protein sequence ID" value="TLS38577.1"/>
    <property type="molecule type" value="Genomic_DNA"/>
</dbReference>
<dbReference type="InterPro" id="IPR036034">
    <property type="entry name" value="PDZ_sf"/>
</dbReference>
<organism evidence="7 8">
    <name type="scientific">Exobacillus caeni</name>
    <dbReference type="NCBI Taxonomy" id="2574798"/>
    <lineage>
        <taxon>Bacteria</taxon>
        <taxon>Bacillati</taxon>
        <taxon>Bacillota</taxon>
        <taxon>Bacilli</taxon>
        <taxon>Bacillales</taxon>
        <taxon>Guptibacillaceae</taxon>
        <taxon>Exobacillus</taxon>
    </lineage>
</organism>
<evidence type="ECO:0000256" key="4">
    <source>
        <dbReference type="ARBA" id="ARBA00022825"/>
    </source>
</evidence>
<name>A0A5R9F4Y7_9BACL</name>
<dbReference type="InterPro" id="IPR036366">
    <property type="entry name" value="PGBDSf"/>
</dbReference>
<evidence type="ECO:0000313" key="8">
    <source>
        <dbReference type="Proteomes" id="UP000308230"/>
    </source>
</evidence>
<dbReference type="SMART" id="SM00228">
    <property type="entry name" value="PDZ"/>
    <property type="match status" value="1"/>
</dbReference>
<dbReference type="InterPro" id="IPR036365">
    <property type="entry name" value="PGBD-like_sf"/>
</dbReference>
<dbReference type="GO" id="GO:0004252">
    <property type="term" value="F:serine-type endopeptidase activity"/>
    <property type="evidence" value="ECO:0007669"/>
    <property type="project" value="UniProtKB-EC"/>
</dbReference>
<dbReference type="Proteomes" id="UP000308230">
    <property type="component" value="Unassembled WGS sequence"/>
</dbReference>
<dbReference type="FunFam" id="2.30.42.10:FF:000063">
    <property type="entry name" value="Peptidase, S41 family"/>
    <property type="match status" value="1"/>
</dbReference>
<dbReference type="SUPFAM" id="SSF47090">
    <property type="entry name" value="PGBD-like"/>
    <property type="match status" value="1"/>
</dbReference>
<dbReference type="Pfam" id="PF13180">
    <property type="entry name" value="PDZ_2"/>
    <property type="match status" value="1"/>
</dbReference>
<proteinExistence type="inferred from homology"/>
<dbReference type="CDD" id="cd06782">
    <property type="entry name" value="cpPDZ_CPP-like"/>
    <property type="match status" value="1"/>
</dbReference>
<dbReference type="Gene3D" id="1.10.101.10">
    <property type="entry name" value="PGBD-like superfamily/PGBD"/>
    <property type="match status" value="1"/>
</dbReference>
<evidence type="ECO:0000256" key="3">
    <source>
        <dbReference type="ARBA" id="ARBA00022801"/>
    </source>
</evidence>
<keyword evidence="3 5" id="KW-0378">Hydrolase</keyword>
<dbReference type="GO" id="GO:0007165">
    <property type="term" value="P:signal transduction"/>
    <property type="evidence" value="ECO:0007669"/>
    <property type="project" value="TreeGrafter"/>
</dbReference>
<dbReference type="Pfam" id="PF22694">
    <property type="entry name" value="CtpB_N-like"/>
    <property type="match status" value="1"/>
</dbReference>
<evidence type="ECO:0000259" key="6">
    <source>
        <dbReference type="PROSITE" id="PS50106"/>
    </source>
</evidence>
<reference evidence="7 8" key="1">
    <citation type="submission" date="2019-04" db="EMBL/GenBank/DDBJ databases">
        <title>Bacillus caeni sp. nov., a bacterium isolated from mangrove sediment.</title>
        <authorList>
            <person name="Huang H."/>
            <person name="Mo K."/>
            <person name="Hu Y."/>
        </authorList>
    </citation>
    <scope>NUCLEOTIDE SEQUENCE [LARGE SCALE GENOMIC DNA]</scope>
    <source>
        <strain evidence="7 8">HB172195</strain>
    </source>
</reference>
<dbReference type="InterPro" id="IPR004447">
    <property type="entry name" value="Peptidase_S41A"/>
</dbReference>
<dbReference type="SUPFAM" id="SSF50156">
    <property type="entry name" value="PDZ domain-like"/>
    <property type="match status" value="1"/>
</dbReference>
<dbReference type="PANTHER" id="PTHR32060:SF29">
    <property type="entry name" value="CARBOXY-TERMINAL PROCESSING PROTEASE CTPB"/>
    <property type="match status" value="1"/>
</dbReference>
<dbReference type="InterPro" id="IPR001478">
    <property type="entry name" value="PDZ"/>
</dbReference>
<comment type="similarity">
    <text evidence="1 5">Belongs to the peptidase S41A family.</text>
</comment>
<dbReference type="Pfam" id="PF01471">
    <property type="entry name" value="PG_binding_1"/>
    <property type="match status" value="1"/>
</dbReference>
<comment type="caution">
    <text evidence="7">The sequence shown here is derived from an EMBL/GenBank/DDBJ whole genome shotgun (WGS) entry which is preliminary data.</text>
</comment>
<sequence length="485" mass="52797">MQGKIVALLVVLALFIGAGGTYVGLSYFGQEELAGNKLTFSGEAGGEKSSEASPEDFRKIQKAYELIEDKYVKDMDDDKLLEGAIKGMVETLDDPYSVYMDPETAKQFTQSLGSSFEGIGAEVSMEGGKVTIVAPFKDSPAEKAGLKPNDKILTINGKSIEGLDLYDAVLKIRGKKGTTVKLGVQRPGVSETMSIEVTRDEIPLQTVYADKQEKNGKTVGIIEITSFSEDTAEEFAKELEKLEKDGIDGLVIDVRGNPGGYLDAVASISQMIIPNNKPYVQIEDRDGEKQRSVSSLEEKKDYPIVGLIDRGSASASEILAAALKEAGGYDLVGEKSFGKGTVQQTVDMGDGSNIKLTMFKWLTPDGNWIHKKGIKPTVEAKQPDYFYVNPLTIEKPLTFDMNSKQVESAQKMLKGLGYEPGRSDGYFNEETVTAVKAFQKTQGLSVTGKIDEKTAASLQENIIETIKDKKNDLQLKTAIQLATEK</sequence>
<dbReference type="Gene3D" id="3.90.226.10">
    <property type="entry name" value="2-enoyl-CoA Hydratase, Chain A, domain 1"/>
    <property type="match status" value="1"/>
</dbReference>
<gene>
    <name evidence="7" type="ORF">FCL54_05105</name>
</gene>
<dbReference type="PANTHER" id="PTHR32060">
    <property type="entry name" value="TAIL-SPECIFIC PROTEASE"/>
    <property type="match status" value="1"/>
</dbReference>
<dbReference type="GO" id="GO:0030288">
    <property type="term" value="C:outer membrane-bounded periplasmic space"/>
    <property type="evidence" value="ECO:0007669"/>
    <property type="project" value="TreeGrafter"/>
</dbReference>
<dbReference type="Gene3D" id="2.30.42.10">
    <property type="match status" value="1"/>
</dbReference>
<dbReference type="InterPro" id="IPR055210">
    <property type="entry name" value="CtpA/B_N"/>
</dbReference>
<keyword evidence="2 5" id="KW-0645">Protease</keyword>
<dbReference type="NCBIfam" id="TIGR00225">
    <property type="entry name" value="prc"/>
    <property type="match status" value="1"/>
</dbReference>
<dbReference type="RefSeq" id="WP_138124005.1">
    <property type="nucleotide sequence ID" value="NZ_SWLG01000003.1"/>
</dbReference>
<dbReference type="InterPro" id="IPR029045">
    <property type="entry name" value="ClpP/crotonase-like_dom_sf"/>
</dbReference>
<dbReference type="PROSITE" id="PS50106">
    <property type="entry name" value="PDZ"/>
    <property type="match status" value="1"/>
</dbReference>
<dbReference type="InterPro" id="IPR002477">
    <property type="entry name" value="Peptidoglycan-bd-like"/>
</dbReference>
<dbReference type="SMART" id="SM00245">
    <property type="entry name" value="TSPc"/>
    <property type="match status" value="1"/>
</dbReference>
<keyword evidence="8" id="KW-1185">Reference proteome</keyword>
<keyword evidence="4 5" id="KW-0720">Serine protease</keyword>
<accession>A0A5R9F4Y7</accession>
<dbReference type="FunFam" id="3.30.750.44:FF:000001">
    <property type="entry name" value="S41 family peptidase"/>
    <property type="match status" value="1"/>
</dbReference>
<evidence type="ECO:0000256" key="5">
    <source>
        <dbReference type="RuleBase" id="RU004404"/>
    </source>
</evidence>
<evidence type="ECO:0000313" key="7">
    <source>
        <dbReference type="EMBL" id="TLS38577.1"/>
    </source>
</evidence>
<evidence type="ECO:0000256" key="1">
    <source>
        <dbReference type="ARBA" id="ARBA00009179"/>
    </source>
</evidence>
<dbReference type="InterPro" id="IPR005151">
    <property type="entry name" value="Tail-specific_protease"/>
</dbReference>